<sequence length="151" mass="17567">MWKKKVKAGVLLYALFMAAVFSLVLQFYLNREVASRHHFLLSHERTKAYAMAVLAKDEGKEHTGHLQFKDGQASYQKEKDKMSVTSQLASGRRYQFSFAQKEKEEQEKKDKKNPSDKKEQTKTSENEDVDREHEQQVKESEPSPSRSPRSE</sequence>
<dbReference type="RefSeq" id="WP_083201806.1">
    <property type="nucleotide sequence ID" value="NZ_BMJN01000038.1"/>
</dbReference>
<evidence type="ECO:0008006" key="4">
    <source>
        <dbReference type="Google" id="ProtNLM"/>
    </source>
</evidence>
<dbReference type="AlphaFoldDB" id="A0A917EH87"/>
<dbReference type="NCBIfam" id="NF041014">
    <property type="entry name" value="pilin_ComGG_2"/>
    <property type="match status" value="1"/>
</dbReference>
<dbReference type="Proteomes" id="UP000660801">
    <property type="component" value="Unassembled WGS sequence"/>
</dbReference>
<feature type="compositionally biased region" description="Low complexity" evidence="1">
    <location>
        <begin position="142"/>
        <end position="151"/>
    </location>
</feature>
<evidence type="ECO:0000313" key="3">
    <source>
        <dbReference type="Proteomes" id="UP000660801"/>
    </source>
</evidence>
<reference evidence="2" key="1">
    <citation type="journal article" date="2014" name="Int. J. Syst. Evol. Microbiol.">
        <title>Complete genome sequence of Corynebacterium casei LMG S-19264T (=DSM 44701T), isolated from a smear-ripened cheese.</title>
        <authorList>
            <consortium name="US DOE Joint Genome Institute (JGI-PGF)"/>
            <person name="Walter F."/>
            <person name="Albersmeier A."/>
            <person name="Kalinowski J."/>
            <person name="Ruckert C."/>
        </authorList>
    </citation>
    <scope>NUCLEOTIDE SEQUENCE</scope>
    <source>
        <strain evidence="2">CGMCC 1.15533</strain>
    </source>
</reference>
<keyword evidence="3" id="KW-1185">Reference proteome</keyword>
<proteinExistence type="predicted"/>
<feature type="region of interest" description="Disordered" evidence="1">
    <location>
        <begin position="60"/>
        <end position="151"/>
    </location>
</feature>
<name>A0A917EH87_9STRE</name>
<comment type="caution">
    <text evidence="2">The sequence shown here is derived from an EMBL/GenBank/DDBJ whole genome shotgun (WGS) entry which is preliminary data.</text>
</comment>
<evidence type="ECO:0000256" key="1">
    <source>
        <dbReference type="SAM" id="MobiDB-lite"/>
    </source>
</evidence>
<protein>
    <recommendedName>
        <fullName evidence="4">Late competence protein ComGG</fullName>
    </recommendedName>
</protein>
<organism evidence="2 3">
    <name type="scientific">Streptococcus himalayensis</name>
    <dbReference type="NCBI Taxonomy" id="1888195"/>
    <lineage>
        <taxon>Bacteria</taxon>
        <taxon>Bacillati</taxon>
        <taxon>Bacillota</taxon>
        <taxon>Bacilli</taxon>
        <taxon>Lactobacillales</taxon>
        <taxon>Streptococcaceae</taxon>
        <taxon>Streptococcus</taxon>
    </lineage>
</organism>
<reference evidence="2" key="2">
    <citation type="submission" date="2020-09" db="EMBL/GenBank/DDBJ databases">
        <authorList>
            <person name="Sun Q."/>
            <person name="Zhou Y."/>
        </authorList>
    </citation>
    <scope>NUCLEOTIDE SEQUENCE</scope>
    <source>
        <strain evidence="2">CGMCC 1.15533</strain>
    </source>
</reference>
<gene>
    <name evidence="2" type="ORF">GCM10011510_16990</name>
</gene>
<dbReference type="EMBL" id="BMJN01000038">
    <property type="protein sequence ID" value="GGE36231.1"/>
    <property type="molecule type" value="Genomic_DNA"/>
</dbReference>
<feature type="compositionally biased region" description="Basic and acidic residues" evidence="1">
    <location>
        <begin position="100"/>
        <end position="141"/>
    </location>
</feature>
<accession>A0A917EH87</accession>
<evidence type="ECO:0000313" key="2">
    <source>
        <dbReference type="EMBL" id="GGE36231.1"/>
    </source>
</evidence>
<dbReference type="InterPro" id="IPR047665">
    <property type="entry name" value="ComGG_streptococcus-type"/>
</dbReference>